<feature type="signal peptide" evidence="1">
    <location>
        <begin position="1"/>
        <end position="25"/>
    </location>
</feature>
<evidence type="ECO:0000256" key="1">
    <source>
        <dbReference type="SAM" id="SignalP"/>
    </source>
</evidence>
<dbReference type="Gene3D" id="2.60.120.890">
    <property type="entry name" value="BT2081, beta-jelly-roll domain"/>
    <property type="match status" value="1"/>
</dbReference>
<reference evidence="3" key="2">
    <citation type="submission" date="2021-04" db="EMBL/GenBank/DDBJ databases">
        <authorList>
            <person name="Gilroy R."/>
        </authorList>
    </citation>
    <scope>NUCLEOTIDE SEQUENCE</scope>
    <source>
        <strain evidence="3">Gambia2-208</strain>
    </source>
</reference>
<dbReference type="InterPro" id="IPR038653">
    <property type="entry name" value="Put_CMD_sf"/>
</dbReference>
<feature type="domain" description="Putative carbohydrate metabolism" evidence="2">
    <location>
        <begin position="134"/>
        <end position="384"/>
    </location>
</feature>
<evidence type="ECO:0000313" key="3">
    <source>
        <dbReference type="EMBL" id="HIY88589.1"/>
    </source>
</evidence>
<evidence type="ECO:0000259" key="2">
    <source>
        <dbReference type="Pfam" id="PF13201"/>
    </source>
</evidence>
<keyword evidence="1" id="KW-0732">Signal</keyword>
<dbReference type="Proteomes" id="UP000886851">
    <property type="component" value="Unassembled WGS sequence"/>
</dbReference>
<dbReference type="AlphaFoldDB" id="A0A9D1ZHR6"/>
<comment type="caution">
    <text evidence="3">The sequence shown here is derived from an EMBL/GenBank/DDBJ whole genome shotgun (WGS) entry which is preliminary data.</text>
</comment>
<proteinExistence type="predicted"/>
<accession>A0A9D1ZHR6</accession>
<feature type="chain" id="PRO_5038811267" evidence="1">
    <location>
        <begin position="26"/>
        <end position="392"/>
    </location>
</feature>
<protein>
    <submittedName>
        <fullName evidence="3">PCMD domain-containing protein</fullName>
    </submittedName>
</protein>
<organism evidence="3 4">
    <name type="scientific">Candidatus Bacteroides pullicola</name>
    <dbReference type="NCBI Taxonomy" id="2838475"/>
    <lineage>
        <taxon>Bacteria</taxon>
        <taxon>Pseudomonadati</taxon>
        <taxon>Bacteroidota</taxon>
        <taxon>Bacteroidia</taxon>
        <taxon>Bacteroidales</taxon>
        <taxon>Bacteroidaceae</taxon>
        <taxon>Bacteroides</taxon>
    </lineage>
</organism>
<dbReference type="InterPro" id="IPR025112">
    <property type="entry name" value="PCMD"/>
</dbReference>
<name>A0A9D1ZHR6_9BACE</name>
<sequence length="392" mass="42645">MKLKRLTACLLMVVGLLSSCIKEEALNTEADIESVTLAGNVMNRPAAFGDAITEADGSKVYPVMLYVAEGTDITRLAPELTLTEGATVTPASGTVLDFTTPKDYIVTSRDGQWQRHYRITVATGGISGQNTHFSFEHVRLGGKGKYHIFYEVDQYGAESLAWASGNPGFALTDANEDDPLNFPTFQGNDGVSGKCLTLITRRTGSLGSLVNMPIASGNLFIGTFDVLNALNDPLTSTLFGTQFEHVPVRLSGYYKYKAGETFYELDTSAPDKLRPVSGLKDQCNIYGIFYESTEARPILDATDALAEDNPQVISTAVIDQADAQETDEWTYFEIPFVTRPGKSVDPEKLAAGRYCLAIVFASSIRGDYFEGAPGSTLCIDEVELTYEETVNE</sequence>
<reference evidence="3" key="1">
    <citation type="journal article" date="2021" name="PeerJ">
        <title>Extensive microbial diversity within the chicken gut microbiome revealed by metagenomics and culture.</title>
        <authorList>
            <person name="Gilroy R."/>
            <person name="Ravi A."/>
            <person name="Getino M."/>
            <person name="Pursley I."/>
            <person name="Horton D.L."/>
            <person name="Alikhan N.F."/>
            <person name="Baker D."/>
            <person name="Gharbi K."/>
            <person name="Hall N."/>
            <person name="Watson M."/>
            <person name="Adriaenssens E.M."/>
            <person name="Foster-Nyarko E."/>
            <person name="Jarju S."/>
            <person name="Secka A."/>
            <person name="Antonio M."/>
            <person name="Oren A."/>
            <person name="Chaudhuri R.R."/>
            <person name="La Ragione R."/>
            <person name="Hildebrand F."/>
            <person name="Pallen M.J."/>
        </authorList>
    </citation>
    <scope>NUCLEOTIDE SEQUENCE</scope>
    <source>
        <strain evidence="3">Gambia2-208</strain>
    </source>
</reference>
<gene>
    <name evidence="3" type="ORF">H9824_07790</name>
</gene>
<dbReference type="Gene3D" id="2.60.40.2340">
    <property type="match status" value="1"/>
</dbReference>
<dbReference type="PROSITE" id="PS51257">
    <property type="entry name" value="PROKAR_LIPOPROTEIN"/>
    <property type="match status" value="1"/>
</dbReference>
<dbReference type="Pfam" id="PF13201">
    <property type="entry name" value="PCMD"/>
    <property type="match status" value="1"/>
</dbReference>
<dbReference type="EMBL" id="DXCV01000053">
    <property type="protein sequence ID" value="HIY88589.1"/>
    <property type="molecule type" value="Genomic_DNA"/>
</dbReference>
<evidence type="ECO:0000313" key="4">
    <source>
        <dbReference type="Proteomes" id="UP000886851"/>
    </source>
</evidence>